<evidence type="ECO:0000313" key="10">
    <source>
        <dbReference type="Proteomes" id="UP000243719"/>
    </source>
</evidence>
<feature type="domain" description="ABC transmembrane type-1" evidence="8">
    <location>
        <begin position="96"/>
        <end position="325"/>
    </location>
</feature>
<dbReference type="PANTHER" id="PTHR43163">
    <property type="entry name" value="DIPEPTIDE TRANSPORT SYSTEM PERMEASE PROTEIN DPPB-RELATED"/>
    <property type="match status" value="1"/>
</dbReference>
<name>A0A1H2PU52_9BURK</name>
<evidence type="ECO:0000256" key="6">
    <source>
        <dbReference type="ARBA" id="ARBA00023136"/>
    </source>
</evidence>
<feature type="transmembrane region" description="Helical" evidence="7">
    <location>
        <begin position="100"/>
        <end position="123"/>
    </location>
</feature>
<reference evidence="10" key="1">
    <citation type="submission" date="2016-09" db="EMBL/GenBank/DDBJ databases">
        <authorList>
            <person name="Varghese N."/>
            <person name="Submissions S."/>
        </authorList>
    </citation>
    <scope>NUCLEOTIDE SEQUENCE [LARGE SCALE GENOMIC DNA]</scope>
    <source>
        <strain evidence="10">JS23</strain>
    </source>
</reference>
<feature type="transmembrane region" description="Helical" evidence="7">
    <location>
        <begin position="135"/>
        <end position="158"/>
    </location>
</feature>
<evidence type="ECO:0000313" key="9">
    <source>
        <dbReference type="EMBL" id="SDV50319.1"/>
    </source>
</evidence>
<evidence type="ECO:0000256" key="5">
    <source>
        <dbReference type="ARBA" id="ARBA00022989"/>
    </source>
</evidence>
<dbReference type="GO" id="GO:0005886">
    <property type="term" value="C:plasma membrane"/>
    <property type="evidence" value="ECO:0007669"/>
    <property type="project" value="UniProtKB-SubCell"/>
</dbReference>
<feature type="transmembrane region" description="Helical" evidence="7">
    <location>
        <begin position="307"/>
        <end position="328"/>
    </location>
</feature>
<dbReference type="OrthoDB" id="9803623at2"/>
<accession>A0A1H2PU52</accession>
<proteinExistence type="inferred from homology"/>
<gene>
    <name evidence="9" type="ORF">SAMN05216551_11192</name>
</gene>
<dbReference type="InterPro" id="IPR045621">
    <property type="entry name" value="BPD_transp_1_N"/>
</dbReference>
<evidence type="ECO:0000259" key="8">
    <source>
        <dbReference type="PROSITE" id="PS50928"/>
    </source>
</evidence>
<protein>
    <submittedName>
        <fullName evidence="9">Dipeptide transport system permease protein</fullName>
    </submittedName>
</protein>
<evidence type="ECO:0000256" key="4">
    <source>
        <dbReference type="ARBA" id="ARBA00022692"/>
    </source>
</evidence>
<dbReference type="Pfam" id="PF00528">
    <property type="entry name" value="BPD_transp_1"/>
    <property type="match status" value="1"/>
</dbReference>
<dbReference type="PROSITE" id="PS50928">
    <property type="entry name" value="ABC_TM1"/>
    <property type="match status" value="1"/>
</dbReference>
<dbReference type="RefSeq" id="WP_091911181.1">
    <property type="nucleotide sequence ID" value="NZ_FNLO01000011.1"/>
</dbReference>
<dbReference type="Proteomes" id="UP000243719">
    <property type="component" value="Unassembled WGS sequence"/>
</dbReference>
<evidence type="ECO:0000256" key="3">
    <source>
        <dbReference type="ARBA" id="ARBA00022475"/>
    </source>
</evidence>
<keyword evidence="2 7" id="KW-0813">Transport</keyword>
<evidence type="ECO:0000256" key="2">
    <source>
        <dbReference type="ARBA" id="ARBA00022448"/>
    </source>
</evidence>
<organism evidence="9 10">
    <name type="scientific">Chitinasiproducens palmae</name>
    <dbReference type="NCBI Taxonomy" id="1770053"/>
    <lineage>
        <taxon>Bacteria</taxon>
        <taxon>Pseudomonadati</taxon>
        <taxon>Pseudomonadota</taxon>
        <taxon>Betaproteobacteria</taxon>
        <taxon>Burkholderiales</taxon>
        <taxon>Burkholderiaceae</taxon>
        <taxon>Chitinasiproducens</taxon>
    </lineage>
</organism>
<dbReference type="SUPFAM" id="SSF161098">
    <property type="entry name" value="MetI-like"/>
    <property type="match status" value="1"/>
</dbReference>
<dbReference type="GO" id="GO:0071916">
    <property type="term" value="F:dipeptide transmembrane transporter activity"/>
    <property type="evidence" value="ECO:0007669"/>
    <property type="project" value="TreeGrafter"/>
</dbReference>
<feature type="transmembrane region" description="Helical" evidence="7">
    <location>
        <begin position="198"/>
        <end position="218"/>
    </location>
</feature>
<comment type="similarity">
    <text evidence="7">Belongs to the binding-protein-dependent transport system permease family.</text>
</comment>
<comment type="subcellular location">
    <subcellularLocation>
        <location evidence="1 7">Cell membrane</location>
        <topology evidence="1 7">Multi-pass membrane protein</topology>
    </subcellularLocation>
</comment>
<sequence>MFRFALRRIAMIVPTFIGVTLLAFALIHLIPGDPVELMMGERALDPAQHAAALRQLGLDRPLPAQYAHYVGQVLHGNLGASLITNTSVAGEFFARFPATVELSVCALLFAVVVGVPAGVAAALRRGKTLDHGVMGVALTGYSMPIFWWGLILIMVFSVRLGITPVSGRIALEYDVPARTGFMLIDAIFSPDEGAWRSALSHLVLPAVVLGTIPLAVIARMTRSAMLEVLREDYIRTARAKGLSPIRVVVVHALRNALIPVVTVIGLQVGTLLAGAVLTETLFSWPGIGKWLIDAIGRRDYPVVQGGILLIASLVIVVTLLVDLLYGVLDPRIRHPRST</sequence>
<dbReference type="CDD" id="cd06261">
    <property type="entry name" value="TM_PBP2"/>
    <property type="match status" value="1"/>
</dbReference>
<dbReference type="Gene3D" id="1.10.3720.10">
    <property type="entry name" value="MetI-like"/>
    <property type="match status" value="1"/>
</dbReference>
<keyword evidence="5 7" id="KW-1133">Transmembrane helix</keyword>
<keyword evidence="3" id="KW-1003">Cell membrane</keyword>
<dbReference type="Pfam" id="PF19300">
    <property type="entry name" value="BPD_transp_1_N"/>
    <property type="match status" value="1"/>
</dbReference>
<feature type="transmembrane region" description="Helical" evidence="7">
    <location>
        <begin position="12"/>
        <end position="30"/>
    </location>
</feature>
<dbReference type="InterPro" id="IPR035906">
    <property type="entry name" value="MetI-like_sf"/>
</dbReference>
<keyword evidence="10" id="KW-1185">Reference proteome</keyword>
<evidence type="ECO:0000256" key="7">
    <source>
        <dbReference type="RuleBase" id="RU363032"/>
    </source>
</evidence>
<dbReference type="InterPro" id="IPR000515">
    <property type="entry name" value="MetI-like"/>
</dbReference>
<dbReference type="AlphaFoldDB" id="A0A1H2PU52"/>
<dbReference type="PANTHER" id="PTHR43163:SF6">
    <property type="entry name" value="DIPEPTIDE TRANSPORT SYSTEM PERMEASE PROTEIN DPPB-RELATED"/>
    <property type="match status" value="1"/>
</dbReference>
<keyword evidence="6 7" id="KW-0472">Membrane</keyword>
<keyword evidence="4 7" id="KW-0812">Transmembrane</keyword>
<feature type="transmembrane region" description="Helical" evidence="7">
    <location>
        <begin position="256"/>
        <end position="277"/>
    </location>
</feature>
<dbReference type="STRING" id="1770053.SAMN05216551_11192"/>
<dbReference type="EMBL" id="FNLO01000011">
    <property type="protein sequence ID" value="SDV50319.1"/>
    <property type="molecule type" value="Genomic_DNA"/>
</dbReference>
<evidence type="ECO:0000256" key="1">
    <source>
        <dbReference type="ARBA" id="ARBA00004651"/>
    </source>
</evidence>